<dbReference type="InterPro" id="IPR036390">
    <property type="entry name" value="WH_DNA-bd_sf"/>
</dbReference>
<feature type="domain" description="HTH lysR-type" evidence="5">
    <location>
        <begin position="5"/>
        <end position="62"/>
    </location>
</feature>
<dbReference type="InterPro" id="IPR005119">
    <property type="entry name" value="LysR_subst-bd"/>
</dbReference>
<evidence type="ECO:0000313" key="6">
    <source>
        <dbReference type="EMBL" id="UZP75029.1"/>
    </source>
</evidence>
<dbReference type="PANTHER" id="PTHR30346">
    <property type="entry name" value="TRANSCRIPTIONAL DUAL REGULATOR HCAR-RELATED"/>
    <property type="match status" value="1"/>
</dbReference>
<reference evidence="6 7" key="1">
    <citation type="submission" date="2019-02" db="EMBL/GenBank/DDBJ databases">
        <title>Halieaceae_genomes.</title>
        <authorList>
            <person name="Li S.-H."/>
        </authorList>
    </citation>
    <scope>NUCLEOTIDE SEQUENCE [LARGE SCALE GENOMIC DNA]</scope>
    <source>
        <strain evidence="6 7">JH123</strain>
    </source>
</reference>
<keyword evidence="3" id="KW-0238">DNA-binding</keyword>
<proteinExistence type="inferred from homology"/>
<dbReference type="SUPFAM" id="SSF53850">
    <property type="entry name" value="Periplasmic binding protein-like II"/>
    <property type="match status" value="1"/>
</dbReference>
<dbReference type="InterPro" id="IPR036388">
    <property type="entry name" value="WH-like_DNA-bd_sf"/>
</dbReference>
<keyword evidence="4" id="KW-0804">Transcription</keyword>
<dbReference type="Gene3D" id="3.40.190.10">
    <property type="entry name" value="Periplasmic binding protein-like II"/>
    <property type="match status" value="2"/>
</dbReference>
<dbReference type="RefSeq" id="WP_279241497.1">
    <property type="nucleotide sequence ID" value="NZ_CP036501.1"/>
</dbReference>
<keyword evidence="2" id="KW-0805">Transcription regulation</keyword>
<dbReference type="Pfam" id="PF03466">
    <property type="entry name" value="LysR_substrate"/>
    <property type="match status" value="1"/>
</dbReference>
<dbReference type="PROSITE" id="PS50931">
    <property type="entry name" value="HTH_LYSR"/>
    <property type="match status" value="1"/>
</dbReference>
<dbReference type="PANTHER" id="PTHR30346:SF10">
    <property type="entry name" value="TRANSCRIPTIONAL REGULATOR OF OXIDATIVE STRESS OXYR"/>
    <property type="match status" value="1"/>
</dbReference>
<evidence type="ECO:0000256" key="2">
    <source>
        <dbReference type="ARBA" id="ARBA00023015"/>
    </source>
</evidence>
<evidence type="ECO:0000256" key="1">
    <source>
        <dbReference type="ARBA" id="ARBA00009437"/>
    </source>
</evidence>
<dbReference type="SUPFAM" id="SSF46785">
    <property type="entry name" value="Winged helix' DNA-binding domain"/>
    <property type="match status" value="1"/>
</dbReference>
<dbReference type="CDD" id="cd08411">
    <property type="entry name" value="PBP2_OxyR"/>
    <property type="match status" value="1"/>
</dbReference>
<dbReference type="Pfam" id="PF00126">
    <property type="entry name" value="HTH_1"/>
    <property type="match status" value="1"/>
</dbReference>
<dbReference type="Proteomes" id="UP001317963">
    <property type="component" value="Chromosome"/>
</dbReference>
<evidence type="ECO:0000256" key="4">
    <source>
        <dbReference type="ARBA" id="ARBA00023163"/>
    </source>
</evidence>
<keyword evidence="7" id="KW-1185">Reference proteome</keyword>
<evidence type="ECO:0000313" key="7">
    <source>
        <dbReference type="Proteomes" id="UP001317963"/>
    </source>
</evidence>
<comment type="similarity">
    <text evidence="1">Belongs to the LysR transcriptional regulatory family.</text>
</comment>
<protein>
    <submittedName>
        <fullName evidence="6">Hydrogen peroxide-inducible genes activator</fullName>
    </submittedName>
</protein>
<dbReference type="Gene3D" id="1.10.10.10">
    <property type="entry name" value="Winged helix-like DNA-binding domain superfamily/Winged helix DNA-binding domain"/>
    <property type="match status" value="1"/>
</dbReference>
<dbReference type="InterPro" id="IPR000847">
    <property type="entry name" value="LysR_HTH_N"/>
</dbReference>
<gene>
    <name evidence="6" type="ORF">E0F26_09900</name>
</gene>
<accession>A0ABY6Q8T9</accession>
<sequence>MSRQPTLKQLRYLCALAQHQHFGNAAKSCHVSQSTLSASIVELEEVLSISLVERNNRSVLLTSVGSEVVERARGILTDVDDIVSLCEASREPFQGTIRLGVIPTIAPFILPSMLKSLRAQYPLCKLFVREDLSKSLVDALQVGELDVLLLALPFPADQTDTLNLFEDPFYLAAMPDSRLVQSSKLRTRDLQGAEMLLLEEGHCLRDHALEACKLREKDVTVPYQATSLTTIVQMVANGIGTTLLPKMATDAGIADGTNLVLRPFDEPDVGRQIGLMWRKKTPRKHEFGLLGAFIQECLDND</sequence>
<evidence type="ECO:0000259" key="5">
    <source>
        <dbReference type="PROSITE" id="PS50931"/>
    </source>
</evidence>
<dbReference type="EMBL" id="CP036501">
    <property type="protein sequence ID" value="UZP75029.1"/>
    <property type="molecule type" value="Genomic_DNA"/>
</dbReference>
<organism evidence="6 7">
    <name type="scientific">Candidatus Paraluminiphilus aquimaris</name>
    <dbReference type="NCBI Taxonomy" id="2518994"/>
    <lineage>
        <taxon>Bacteria</taxon>
        <taxon>Pseudomonadati</taxon>
        <taxon>Pseudomonadota</taxon>
        <taxon>Gammaproteobacteria</taxon>
        <taxon>Cellvibrionales</taxon>
        <taxon>Halieaceae</taxon>
        <taxon>Candidatus Paraluminiphilus</taxon>
    </lineage>
</organism>
<name>A0ABY6Q8T9_9GAMM</name>
<evidence type="ECO:0000256" key="3">
    <source>
        <dbReference type="ARBA" id="ARBA00023125"/>
    </source>
</evidence>
<dbReference type="PRINTS" id="PR00039">
    <property type="entry name" value="HTHLYSR"/>
</dbReference>